<evidence type="ECO:0000313" key="3">
    <source>
        <dbReference type="EMBL" id="OTF90980.1"/>
    </source>
</evidence>
<keyword evidence="1" id="KW-0732">Signal</keyword>
<evidence type="ECO:0000313" key="2">
    <source>
        <dbReference type="EMBL" id="KAF5758710.1"/>
    </source>
</evidence>
<feature type="chain" id="PRO_5041060806" evidence="1">
    <location>
        <begin position="24"/>
        <end position="123"/>
    </location>
</feature>
<protein>
    <submittedName>
        <fullName evidence="2">Knottin, scorpion toxin-like superfamily</fullName>
    </submittedName>
    <submittedName>
        <fullName evidence="3">Putative knottin, scorpion toxin-like protein</fullName>
    </submittedName>
</protein>
<dbReference type="EMBL" id="MNCJ02000331">
    <property type="protein sequence ID" value="KAF5758710.1"/>
    <property type="molecule type" value="Genomic_DNA"/>
</dbReference>
<evidence type="ECO:0000313" key="4">
    <source>
        <dbReference type="Proteomes" id="UP000215914"/>
    </source>
</evidence>
<keyword evidence="4" id="KW-1185">Reference proteome</keyword>
<reference evidence="3" key="2">
    <citation type="submission" date="2017-02" db="EMBL/GenBank/DDBJ databases">
        <title>Sunflower complete genome.</title>
        <authorList>
            <person name="Langlade N."/>
            <person name="Munos S."/>
        </authorList>
    </citation>
    <scope>NUCLEOTIDE SEQUENCE [LARGE SCALE GENOMIC DNA]</scope>
    <source>
        <tissue evidence="3">Leaves</tissue>
    </source>
</reference>
<evidence type="ECO:0000256" key="1">
    <source>
        <dbReference type="SAM" id="SignalP"/>
    </source>
</evidence>
<dbReference type="GO" id="GO:0006952">
    <property type="term" value="P:defense response"/>
    <property type="evidence" value="ECO:0000318"/>
    <property type="project" value="GO_Central"/>
</dbReference>
<dbReference type="InterPro" id="IPR036574">
    <property type="entry name" value="Scorpion_toxin-like_sf"/>
</dbReference>
<dbReference type="InParanoid" id="A0A251RX06"/>
<proteinExistence type="predicted"/>
<sequence length="123" mass="13794">MANNSVSYLVLLLLVFVLAISESAPVQYCDRVTNLYHEKCDEKQCTEHCKTNEKAESGYCLVVEKQQLSICSFDCSKYKPSTPAPPPPPPPPKFFYSGSWLQAKVENVMLPGQKNMNCTQCPK</sequence>
<dbReference type="Proteomes" id="UP000215914">
    <property type="component" value="Chromosome 16"/>
</dbReference>
<dbReference type="EMBL" id="CM007905">
    <property type="protein sequence ID" value="OTF90980.1"/>
    <property type="molecule type" value="Genomic_DNA"/>
</dbReference>
<name>A0A251RX06_HELAN</name>
<dbReference type="Gramene" id="mRNA:HanXRQr2_Chr16g0732431">
    <property type="protein sequence ID" value="mRNA:HanXRQr2_Chr16g0732431"/>
    <property type="gene ID" value="HanXRQr2_Chr16g0732431"/>
</dbReference>
<dbReference type="AlphaFoldDB" id="A0A251RX06"/>
<dbReference type="Gene3D" id="3.30.30.10">
    <property type="entry name" value="Knottin, scorpion toxin-like"/>
    <property type="match status" value="1"/>
</dbReference>
<reference evidence="2 4" key="1">
    <citation type="journal article" date="2017" name="Nature">
        <title>The sunflower genome provides insights into oil metabolism, flowering and Asterid evolution.</title>
        <authorList>
            <person name="Badouin H."/>
            <person name="Gouzy J."/>
            <person name="Grassa C.J."/>
            <person name="Murat F."/>
            <person name="Staton S.E."/>
            <person name="Cottret L."/>
            <person name="Lelandais-Briere C."/>
            <person name="Owens G.L."/>
            <person name="Carrere S."/>
            <person name="Mayjonade B."/>
            <person name="Legrand L."/>
            <person name="Gill N."/>
            <person name="Kane N.C."/>
            <person name="Bowers J.E."/>
            <person name="Hubner S."/>
            <person name="Bellec A."/>
            <person name="Berard A."/>
            <person name="Berges H."/>
            <person name="Blanchet N."/>
            <person name="Boniface M.C."/>
            <person name="Brunel D."/>
            <person name="Catrice O."/>
            <person name="Chaidir N."/>
            <person name="Claudel C."/>
            <person name="Donnadieu C."/>
            <person name="Faraut T."/>
            <person name="Fievet G."/>
            <person name="Helmstetter N."/>
            <person name="King M."/>
            <person name="Knapp S.J."/>
            <person name="Lai Z."/>
            <person name="Le Paslier M.C."/>
            <person name="Lippi Y."/>
            <person name="Lorenzon L."/>
            <person name="Mandel J.R."/>
            <person name="Marage G."/>
            <person name="Marchand G."/>
            <person name="Marquand E."/>
            <person name="Bret-Mestries E."/>
            <person name="Morien E."/>
            <person name="Nambeesan S."/>
            <person name="Nguyen T."/>
            <person name="Pegot-Espagnet P."/>
            <person name="Pouilly N."/>
            <person name="Raftis F."/>
            <person name="Sallet E."/>
            <person name="Schiex T."/>
            <person name="Thomas J."/>
            <person name="Vandecasteele C."/>
            <person name="Vares D."/>
            <person name="Vear F."/>
            <person name="Vautrin S."/>
            <person name="Crespi M."/>
            <person name="Mangin B."/>
            <person name="Burke J.M."/>
            <person name="Salse J."/>
            <person name="Munos S."/>
            <person name="Vincourt P."/>
            <person name="Rieseberg L.H."/>
            <person name="Langlade N.B."/>
        </authorList>
    </citation>
    <scope>NUCLEOTIDE SEQUENCE [LARGE SCALE GENOMIC DNA]</scope>
    <source>
        <strain evidence="4">cv. SF193</strain>
        <tissue evidence="2">Leaves</tissue>
    </source>
</reference>
<feature type="signal peptide" evidence="1">
    <location>
        <begin position="1"/>
        <end position="23"/>
    </location>
</feature>
<accession>A0A251RX06</accession>
<gene>
    <name evidence="3" type="ORF">HannXRQ_Chr16g0505611</name>
    <name evidence="2" type="ORF">HanXRQr2_Chr16g0732431</name>
</gene>
<organism evidence="3 4">
    <name type="scientific">Helianthus annuus</name>
    <name type="common">Common sunflower</name>
    <dbReference type="NCBI Taxonomy" id="4232"/>
    <lineage>
        <taxon>Eukaryota</taxon>
        <taxon>Viridiplantae</taxon>
        <taxon>Streptophyta</taxon>
        <taxon>Embryophyta</taxon>
        <taxon>Tracheophyta</taxon>
        <taxon>Spermatophyta</taxon>
        <taxon>Magnoliopsida</taxon>
        <taxon>eudicotyledons</taxon>
        <taxon>Gunneridae</taxon>
        <taxon>Pentapetalae</taxon>
        <taxon>asterids</taxon>
        <taxon>campanulids</taxon>
        <taxon>Asterales</taxon>
        <taxon>Asteraceae</taxon>
        <taxon>Asteroideae</taxon>
        <taxon>Heliantheae alliance</taxon>
        <taxon>Heliantheae</taxon>
        <taxon>Helianthus</taxon>
    </lineage>
</organism>
<reference evidence="2" key="3">
    <citation type="submission" date="2020-06" db="EMBL/GenBank/DDBJ databases">
        <title>Helianthus annuus Genome sequencing and assembly Release 2.</title>
        <authorList>
            <person name="Gouzy J."/>
            <person name="Langlade N."/>
            <person name="Munos S."/>
        </authorList>
    </citation>
    <scope>NUCLEOTIDE SEQUENCE</scope>
    <source>
        <tissue evidence="2">Leaves</tissue>
    </source>
</reference>